<dbReference type="EMBL" id="BMAV01011292">
    <property type="protein sequence ID" value="GFY57059.1"/>
    <property type="molecule type" value="Genomic_DNA"/>
</dbReference>
<keyword evidence="3" id="KW-1185">Reference proteome</keyword>
<evidence type="ECO:0000313" key="3">
    <source>
        <dbReference type="Proteomes" id="UP000886998"/>
    </source>
</evidence>
<feature type="compositionally biased region" description="Polar residues" evidence="1">
    <location>
        <begin position="60"/>
        <end position="71"/>
    </location>
</feature>
<evidence type="ECO:0000256" key="1">
    <source>
        <dbReference type="SAM" id="MobiDB-lite"/>
    </source>
</evidence>
<feature type="region of interest" description="Disordered" evidence="1">
    <location>
        <begin position="39"/>
        <end position="79"/>
    </location>
</feature>
<sequence>MHFCHVSLLSHQVSHLPNAFIQSFLFIRRSFRDVTTWAGESQAAGRGEFSTHTNDEDPRVNSSGTPLSSFRRTAVSEEF</sequence>
<protein>
    <submittedName>
        <fullName evidence="2">Uncharacterized protein</fullName>
    </submittedName>
</protein>
<reference evidence="2" key="1">
    <citation type="submission" date="2020-08" db="EMBL/GenBank/DDBJ databases">
        <title>Multicomponent nature underlies the extraordinary mechanical properties of spider dragline silk.</title>
        <authorList>
            <person name="Kono N."/>
            <person name="Nakamura H."/>
            <person name="Mori M."/>
            <person name="Yoshida Y."/>
            <person name="Ohtoshi R."/>
            <person name="Malay A.D."/>
            <person name="Moran D.A.P."/>
            <person name="Tomita M."/>
            <person name="Numata K."/>
            <person name="Arakawa K."/>
        </authorList>
    </citation>
    <scope>NUCLEOTIDE SEQUENCE</scope>
</reference>
<gene>
    <name evidence="2" type="ORF">TNIN_106671</name>
</gene>
<name>A0A8X6XR23_9ARAC</name>
<dbReference type="Proteomes" id="UP000886998">
    <property type="component" value="Unassembled WGS sequence"/>
</dbReference>
<dbReference type="AlphaFoldDB" id="A0A8X6XR23"/>
<organism evidence="2 3">
    <name type="scientific">Trichonephila inaurata madagascariensis</name>
    <dbReference type="NCBI Taxonomy" id="2747483"/>
    <lineage>
        <taxon>Eukaryota</taxon>
        <taxon>Metazoa</taxon>
        <taxon>Ecdysozoa</taxon>
        <taxon>Arthropoda</taxon>
        <taxon>Chelicerata</taxon>
        <taxon>Arachnida</taxon>
        <taxon>Araneae</taxon>
        <taxon>Araneomorphae</taxon>
        <taxon>Entelegynae</taxon>
        <taxon>Araneoidea</taxon>
        <taxon>Nephilidae</taxon>
        <taxon>Trichonephila</taxon>
        <taxon>Trichonephila inaurata</taxon>
    </lineage>
</organism>
<evidence type="ECO:0000313" key="2">
    <source>
        <dbReference type="EMBL" id="GFY57059.1"/>
    </source>
</evidence>
<proteinExistence type="predicted"/>
<accession>A0A8X6XR23</accession>
<comment type="caution">
    <text evidence="2">The sequence shown here is derived from an EMBL/GenBank/DDBJ whole genome shotgun (WGS) entry which is preliminary data.</text>
</comment>